<keyword evidence="2" id="KW-0805">Transcription regulation</keyword>
<dbReference type="InterPro" id="IPR036388">
    <property type="entry name" value="WH-like_DNA-bd_sf"/>
</dbReference>
<accession>A0AAP9MXF9</accession>
<reference evidence="6 7" key="1">
    <citation type="submission" date="2016-04" db="EMBL/GenBank/DDBJ databases">
        <authorList>
            <person name="Qiu J."/>
        </authorList>
    </citation>
    <scope>NUCLEOTIDE SEQUENCE [LARGE SCALE GENOMIC DNA]</scope>
    <source>
        <strain evidence="6 7">JQ581</strain>
    </source>
</reference>
<keyword evidence="3" id="KW-0238">DNA-binding</keyword>
<dbReference type="EMBL" id="CP050951">
    <property type="protein sequence ID" value="QJQ09530.1"/>
    <property type="molecule type" value="Genomic_DNA"/>
</dbReference>
<dbReference type="InterPro" id="IPR000847">
    <property type="entry name" value="LysR_HTH_N"/>
</dbReference>
<evidence type="ECO:0000256" key="4">
    <source>
        <dbReference type="ARBA" id="ARBA00023163"/>
    </source>
</evidence>
<dbReference type="InterPro" id="IPR005119">
    <property type="entry name" value="LysR_subst-bd"/>
</dbReference>
<evidence type="ECO:0000256" key="1">
    <source>
        <dbReference type="ARBA" id="ARBA00009437"/>
    </source>
</evidence>
<dbReference type="InterPro" id="IPR036390">
    <property type="entry name" value="WH_DNA-bd_sf"/>
</dbReference>
<dbReference type="AlphaFoldDB" id="A0AAP9MXF9"/>
<dbReference type="Proteomes" id="UP000076857">
    <property type="component" value="Chromosome"/>
</dbReference>
<name>A0AAP9MXF9_PSEPU</name>
<evidence type="ECO:0000259" key="5">
    <source>
        <dbReference type="PROSITE" id="PS50931"/>
    </source>
</evidence>
<dbReference type="PANTHER" id="PTHR30419">
    <property type="entry name" value="HTH-TYPE TRANSCRIPTIONAL REGULATOR YBHD"/>
    <property type="match status" value="1"/>
</dbReference>
<dbReference type="Gene3D" id="3.40.190.290">
    <property type="match status" value="1"/>
</dbReference>
<dbReference type="Pfam" id="PF03466">
    <property type="entry name" value="LysR_substrate"/>
    <property type="match status" value="1"/>
</dbReference>
<dbReference type="InterPro" id="IPR050950">
    <property type="entry name" value="HTH-type_LysR_regulators"/>
</dbReference>
<dbReference type="Gene3D" id="1.10.10.10">
    <property type="entry name" value="Winged helix-like DNA-binding domain superfamily/Winged helix DNA-binding domain"/>
    <property type="match status" value="1"/>
</dbReference>
<evidence type="ECO:0000313" key="7">
    <source>
        <dbReference type="Proteomes" id="UP000076857"/>
    </source>
</evidence>
<dbReference type="GO" id="GO:0005829">
    <property type="term" value="C:cytosol"/>
    <property type="evidence" value="ECO:0007669"/>
    <property type="project" value="TreeGrafter"/>
</dbReference>
<reference evidence="6 7" key="2">
    <citation type="submission" date="2020-04" db="EMBL/GenBank/DDBJ databases">
        <title>Complete genome sequence of Pseudomonas putida strain JQ581.</title>
        <authorList>
            <person name="Mu Y."/>
        </authorList>
    </citation>
    <scope>NUCLEOTIDE SEQUENCE [LARGE SCALE GENOMIC DNA]</scope>
    <source>
        <strain evidence="6 7">JQ581</strain>
    </source>
</reference>
<dbReference type="FunFam" id="1.10.10.10:FF:000001">
    <property type="entry name" value="LysR family transcriptional regulator"/>
    <property type="match status" value="1"/>
</dbReference>
<organism evidence="6 7">
    <name type="scientific">Pseudomonas putida</name>
    <name type="common">Arthrobacter siderocapsulatus</name>
    <dbReference type="NCBI Taxonomy" id="303"/>
    <lineage>
        <taxon>Bacteria</taxon>
        <taxon>Pseudomonadati</taxon>
        <taxon>Pseudomonadota</taxon>
        <taxon>Gammaproteobacteria</taxon>
        <taxon>Pseudomonadales</taxon>
        <taxon>Pseudomonadaceae</taxon>
        <taxon>Pseudomonas</taxon>
    </lineage>
</organism>
<dbReference type="SUPFAM" id="SSF46785">
    <property type="entry name" value="Winged helix' DNA-binding domain"/>
    <property type="match status" value="1"/>
</dbReference>
<dbReference type="PRINTS" id="PR00039">
    <property type="entry name" value="HTHLYSR"/>
</dbReference>
<dbReference type="Pfam" id="PF00126">
    <property type="entry name" value="HTH_1"/>
    <property type="match status" value="1"/>
</dbReference>
<gene>
    <name evidence="6" type="primary">cynR</name>
    <name evidence="6" type="ORF">A3L25_008870</name>
</gene>
<comment type="similarity">
    <text evidence="1">Belongs to the LysR transcriptional regulatory family.</text>
</comment>
<dbReference type="GO" id="GO:0003677">
    <property type="term" value="F:DNA binding"/>
    <property type="evidence" value="ECO:0007669"/>
    <property type="project" value="UniProtKB-KW"/>
</dbReference>
<dbReference type="PANTHER" id="PTHR30419:SF8">
    <property type="entry name" value="NITROGEN ASSIMILATION TRANSCRIPTIONAL ACTIVATOR-RELATED"/>
    <property type="match status" value="1"/>
</dbReference>
<evidence type="ECO:0000256" key="2">
    <source>
        <dbReference type="ARBA" id="ARBA00023015"/>
    </source>
</evidence>
<keyword evidence="4" id="KW-0804">Transcription</keyword>
<evidence type="ECO:0000256" key="3">
    <source>
        <dbReference type="ARBA" id="ARBA00023125"/>
    </source>
</evidence>
<evidence type="ECO:0000313" key="6">
    <source>
        <dbReference type="EMBL" id="QJQ09530.1"/>
    </source>
</evidence>
<dbReference type="NCBIfam" id="NF008416">
    <property type="entry name" value="PRK11242.1"/>
    <property type="match status" value="1"/>
</dbReference>
<dbReference type="PROSITE" id="PS50931">
    <property type="entry name" value="HTH_LYSR"/>
    <property type="match status" value="1"/>
</dbReference>
<dbReference type="SUPFAM" id="SSF53850">
    <property type="entry name" value="Periplasmic binding protein-like II"/>
    <property type="match status" value="1"/>
</dbReference>
<protein>
    <submittedName>
        <fullName evidence="6">Transcriptional regulator CynR</fullName>
    </submittedName>
</protein>
<feature type="domain" description="HTH lysR-type" evidence="5">
    <location>
        <begin position="1"/>
        <end position="58"/>
    </location>
</feature>
<dbReference type="GO" id="GO:0003700">
    <property type="term" value="F:DNA-binding transcription factor activity"/>
    <property type="evidence" value="ECO:0007669"/>
    <property type="project" value="InterPro"/>
</dbReference>
<sequence length="303" mass="33238">MLARHIQYFIAVANHLSFTRAAAALHVSQPALSQQVRQLEESLGTTLFDRSGRTTRLTDAGEVYLRYAKRAAQELQEAKRAIDDLGDLSRGSLRVGVTPTFTSYLVGPLVEAFHGRYPNITLVVREIAQEAMEELLLADEVDVGIAFDNGHHLDLEAQALLVETLALVVGKQHPLATTASIGLEALNSESLILLSAEFATREQIDSYCRQHNIRPHVQVEANTISALIEVVSRTKLSTLLPATIALAHSQLVAIELDQQRLQRTAVLMQRKGVYQTAAARAFVELAMKVAKQLEAPGCSARLM</sequence>
<proteinExistence type="inferred from homology"/>
<dbReference type="RefSeq" id="WP_063425229.1">
    <property type="nucleotide sequence ID" value="NZ_CP050951.1"/>
</dbReference>